<comment type="caution">
    <text evidence="1">The sequence shown here is derived from an EMBL/GenBank/DDBJ whole genome shotgun (WGS) entry which is preliminary data.</text>
</comment>
<organism evidence="1">
    <name type="scientific">bioreactor metagenome</name>
    <dbReference type="NCBI Taxonomy" id="1076179"/>
    <lineage>
        <taxon>unclassified sequences</taxon>
        <taxon>metagenomes</taxon>
        <taxon>ecological metagenomes</taxon>
    </lineage>
</organism>
<dbReference type="AlphaFoldDB" id="A0A645HIJ3"/>
<accession>A0A645HIJ3</accession>
<sequence>MEAPDTLVDIIGDKDLLIFGLFNDEIGYICSPNNFCLNPDKPYVDKIRDEWGTNHYCETNSVGGPYTAGQIADLYKEIMKTVAKTKDETNANKS</sequence>
<evidence type="ECO:0000313" key="1">
    <source>
        <dbReference type="EMBL" id="MPN38831.1"/>
    </source>
</evidence>
<protein>
    <submittedName>
        <fullName evidence="1">Uncharacterized protein</fullName>
    </submittedName>
</protein>
<name>A0A645HIJ3_9ZZZZ</name>
<gene>
    <name evidence="1" type="ORF">SDC9_186356</name>
</gene>
<proteinExistence type="predicted"/>
<dbReference type="EMBL" id="VSSQ01094294">
    <property type="protein sequence ID" value="MPN38831.1"/>
    <property type="molecule type" value="Genomic_DNA"/>
</dbReference>
<reference evidence="1" key="1">
    <citation type="submission" date="2019-08" db="EMBL/GenBank/DDBJ databases">
        <authorList>
            <person name="Kucharzyk K."/>
            <person name="Murdoch R.W."/>
            <person name="Higgins S."/>
            <person name="Loffler F."/>
        </authorList>
    </citation>
    <scope>NUCLEOTIDE SEQUENCE</scope>
</reference>